<dbReference type="GO" id="GO:0003677">
    <property type="term" value="F:DNA binding"/>
    <property type="evidence" value="ECO:0007669"/>
    <property type="project" value="UniProtKB-UniRule"/>
</dbReference>
<dbReference type="OrthoDB" id="6298545at2"/>
<protein>
    <recommendedName>
        <fullName evidence="4 5">DNA replication terminus site-binding protein</fullName>
        <shortName evidence="4">Ter-binding protein</shortName>
    </recommendedName>
</protein>
<evidence type="ECO:0000256" key="2">
    <source>
        <dbReference type="ARBA" id="ARBA00022705"/>
    </source>
</evidence>
<dbReference type="EMBL" id="CP001560">
    <property type="protein sequence ID" value="AFJ47333.1"/>
    <property type="molecule type" value="Genomic_DNA"/>
</dbReference>
<organism evidence="7 8">
    <name type="scientific">Shimwellia blattae (strain ATCC 29907 / DSM 4481 / JCM 1650 / NBRC 105725 / CDC 9005-74)</name>
    <name type="common">Escherichia blattae</name>
    <dbReference type="NCBI Taxonomy" id="630626"/>
    <lineage>
        <taxon>Bacteria</taxon>
        <taxon>Pseudomonadati</taxon>
        <taxon>Pseudomonadota</taxon>
        <taxon>Gammaproteobacteria</taxon>
        <taxon>Enterobacterales</taxon>
        <taxon>Enterobacteriaceae</taxon>
        <taxon>Shimwellia</taxon>
    </lineage>
</organism>
<feature type="coiled-coil region" evidence="6">
    <location>
        <begin position="7"/>
        <end position="34"/>
    </location>
</feature>
<name>I2B9X9_SHIBC</name>
<keyword evidence="2 4" id="KW-0235">DNA replication</keyword>
<keyword evidence="1 4" id="KW-0963">Cytoplasm</keyword>
<dbReference type="GO" id="GO:0006274">
    <property type="term" value="P:DNA replication termination"/>
    <property type="evidence" value="ECO:0007669"/>
    <property type="project" value="UniProtKB-UniRule"/>
</dbReference>
<evidence type="ECO:0000256" key="6">
    <source>
        <dbReference type="SAM" id="Coils"/>
    </source>
</evidence>
<evidence type="ECO:0000313" key="8">
    <source>
        <dbReference type="Proteomes" id="UP000001955"/>
    </source>
</evidence>
<dbReference type="NCBIfam" id="TIGR02648">
    <property type="entry name" value="rep_term_tus"/>
    <property type="match status" value="1"/>
</dbReference>
<comment type="similarity">
    <text evidence="4">Belongs to the Tus family.</text>
</comment>
<dbReference type="Gene3D" id="3.30.54.10">
    <property type="match status" value="1"/>
</dbReference>
<keyword evidence="3 4" id="KW-0238">DNA-binding</keyword>
<evidence type="ECO:0000256" key="4">
    <source>
        <dbReference type="HAMAP-Rule" id="MF_00483"/>
    </source>
</evidence>
<dbReference type="HOGENOM" id="CLU_078181_0_0_6"/>
<dbReference type="PATRIC" id="fig|630626.3.peg.2166"/>
<dbReference type="Pfam" id="PF05472">
    <property type="entry name" value="Ter"/>
    <property type="match status" value="1"/>
</dbReference>
<reference evidence="7 8" key="1">
    <citation type="journal article" date="2012" name="J. Bacteriol.">
        <title>Complete genome sequence of the B12-producing Shimwellia blattae strain DSM 4481, isolated from a cockroach.</title>
        <authorList>
            <person name="Brzuszkiewicz E."/>
            <person name="Waschkowitz T."/>
            <person name="Wiezer A."/>
            <person name="Daniel R."/>
        </authorList>
    </citation>
    <scope>NUCLEOTIDE SEQUENCE [LARGE SCALE GENOMIC DNA]</scope>
    <source>
        <strain evidence="8">ATCC 29907 / DSM 4481 / JCM 1650 / NBRC 105725 / CDC 9005-74</strain>
    </source>
</reference>
<accession>K6WF89</accession>
<evidence type="ECO:0000256" key="3">
    <source>
        <dbReference type="ARBA" id="ARBA00023125"/>
    </source>
</evidence>
<dbReference type="eggNOG" id="ENOG502Z895">
    <property type="taxonomic scope" value="Bacteria"/>
</dbReference>
<dbReference type="AlphaFoldDB" id="I2B9X9"/>
<evidence type="ECO:0000256" key="5">
    <source>
        <dbReference type="NCBIfam" id="TIGR02648"/>
    </source>
</evidence>
<dbReference type="InterPro" id="IPR036381">
    <property type="entry name" value="Tus_dom1"/>
</dbReference>
<gene>
    <name evidence="4 7" type="primary">tus</name>
    <name evidence="7" type="ordered locus">EBL_c22420</name>
</gene>
<dbReference type="HAMAP" id="MF_00483">
    <property type="entry name" value="Rep_term_Tus"/>
    <property type="match status" value="1"/>
</dbReference>
<comment type="function">
    <text evidence="4">Trans-acting protein required for termination of DNA replication. Binds to DNA replication terminator sequences (terA to terF) to prevent the passage of replication forks. The termination efficiency will be affected by the affinity of this protein for the terminator sequence.</text>
</comment>
<dbReference type="Gene3D" id="3.50.14.10">
    <property type="entry name" value="Replication terminator Tus, domain 1 superfamily/Replication terminator Tus"/>
    <property type="match status" value="1"/>
</dbReference>
<dbReference type="KEGG" id="ebt:EBL_c22420"/>
<dbReference type="InterPro" id="IPR008865">
    <property type="entry name" value="DNA_replication_term_site-bd"/>
</dbReference>
<proteinExistence type="inferred from homology"/>
<keyword evidence="8" id="KW-1185">Reference proteome</keyword>
<comment type="subcellular location">
    <subcellularLocation>
        <location evidence="4">Cytoplasm</location>
    </subcellularLocation>
</comment>
<evidence type="ECO:0000256" key="1">
    <source>
        <dbReference type="ARBA" id="ARBA00022490"/>
    </source>
</evidence>
<dbReference type="InterPro" id="IPR036384">
    <property type="entry name" value="Tus_sf"/>
</dbReference>
<dbReference type="Proteomes" id="UP000001955">
    <property type="component" value="Chromosome"/>
</dbReference>
<dbReference type="RefSeq" id="WP_002440439.1">
    <property type="nucleotide sequence ID" value="NC_017910.1"/>
</dbReference>
<dbReference type="SUPFAM" id="SSF56596">
    <property type="entry name" value="Replication terminator protein (Tus)"/>
    <property type="match status" value="1"/>
</dbReference>
<keyword evidence="6" id="KW-0175">Coiled coil</keyword>
<dbReference type="STRING" id="630626.EBL_c22420"/>
<evidence type="ECO:0000313" key="7">
    <source>
        <dbReference type="EMBL" id="AFJ47333.1"/>
    </source>
</evidence>
<accession>I2B9X9</accession>
<dbReference type="GO" id="GO:0005737">
    <property type="term" value="C:cytoplasm"/>
    <property type="evidence" value="ECO:0007669"/>
    <property type="project" value="UniProtKB-SubCell"/>
</dbReference>
<sequence length="310" mass="35195">MTRYSLTERLRLTFSTLESRLQQLNSELADTRLLVARVFRLPDIDKGAEHEPLAEIAVEQLTGKAAARATLSHFTHLFIQQQSEKRSTKAAVRLPGALCYNVTPSQKTALQALINDINTLKAGFEQIITVESGIAPGARFEWVHQRFPGLLTLNAYRRITVLDNPSTINFGWANKQIIKNLSRDELLATLEKSLNNPRTVPVKDRERWLENVAREYQDVAALPASARLKIKRPVKVQPVARVWYAGQQRQVQYACPSPLLALCQREAGEAIPDMGELLNYDADNIRHRYRPEAQPLRLLIPRLHVWLAEP</sequence>